<evidence type="ECO:0000313" key="2">
    <source>
        <dbReference type="EMBL" id="OFW56918.1"/>
    </source>
</evidence>
<dbReference type="EMBL" id="MELK01000040">
    <property type="protein sequence ID" value="OFW56918.1"/>
    <property type="molecule type" value="Genomic_DNA"/>
</dbReference>
<dbReference type="PANTHER" id="PTHR42702">
    <property type="entry name" value="NUCLEOTIDE PYROPHOSPHOHYDROLASE"/>
    <property type="match status" value="1"/>
</dbReference>
<dbReference type="InterPro" id="IPR011411">
    <property type="entry name" value="MazG-related_YvdC"/>
</dbReference>
<comment type="caution">
    <text evidence="2">The sequence shown here is derived from an EMBL/GenBank/DDBJ whole genome shotgun (WGS) entry which is preliminary data.</text>
</comment>
<dbReference type="SUPFAM" id="SSF101386">
    <property type="entry name" value="all-alpha NTP pyrophosphatases"/>
    <property type="match status" value="1"/>
</dbReference>
<dbReference type="AlphaFoldDB" id="A0A1F2WJ78"/>
<evidence type="ECO:0000313" key="3">
    <source>
        <dbReference type="Proteomes" id="UP000177876"/>
    </source>
</evidence>
<accession>A0A1F2WJ78</accession>
<dbReference type="PIRSF" id="PIRSF036521">
    <property type="entry name" value="UCP036521_pph"/>
    <property type="match status" value="1"/>
</dbReference>
<dbReference type="InterPro" id="IPR004518">
    <property type="entry name" value="MazG-like_dom"/>
</dbReference>
<organism evidence="2 3">
    <name type="scientific">Candidatus Solincola sediminis</name>
    <dbReference type="NCBI Taxonomy" id="1797199"/>
    <lineage>
        <taxon>Bacteria</taxon>
        <taxon>Bacillati</taxon>
        <taxon>Actinomycetota</taxon>
        <taxon>Candidatus Geothermincolia</taxon>
        <taxon>Candidatus Geothermincolales</taxon>
        <taxon>Candidatus Geothermincolaceae</taxon>
        <taxon>Candidatus Solincola</taxon>
    </lineage>
</organism>
<dbReference type="Proteomes" id="UP000177876">
    <property type="component" value="Unassembled WGS sequence"/>
</dbReference>
<keyword evidence="2" id="KW-0378">Hydrolase</keyword>
<dbReference type="Gene3D" id="1.10.287.1080">
    <property type="entry name" value="MazG-like"/>
    <property type="match status" value="1"/>
</dbReference>
<protein>
    <submittedName>
        <fullName evidence="2">Nucleotide pyrophosphohydrolase</fullName>
    </submittedName>
</protein>
<evidence type="ECO:0000259" key="1">
    <source>
        <dbReference type="Pfam" id="PF03819"/>
    </source>
</evidence>
<proteinExistence type="predicted"/>
<feature type="domain" description="NTP pyrophosphohydrolase MazG-like" evidence="1">
    <location>
        <begin position="27"/>
        <end position="77"/>
    </location>
</feature>
<dbReference type="GO" id="GO:0016787">
    <property type="term" value="F:hydrolase activity"/>
    <property type="evidence" value="ECO:0007669"/>
    <property type="project" value="UniProtKB-KW"/>
</dbReference>
<dbReference type="Pfam" id="PF03819">
    <property type="entry name" value="MazG"/>
    <property type="match status" value="1"/>
</dbReference>
<gene>
    <name evidence="2" type="ORF">A2Y75_07100</name>
</gene>
<dbReference type="PANTHER" id="PTHR42702:SF1">
    <property type="entry name" value="REGULATORY PROTEIN FOR BETA-LACTAMASE"/>
    <property type="match status" value="1"/>
</dbReference>
<dbReference type="CDD" id="cd11535">
    <property type="entry name" value="NTP-PPase_SsMazG"/>
    <property type="match status" value="1"/>
</dbReference>
<reference evidence="2 3" key="1">
    <citation type="journal article" date="2016" name="Nat. Commun.">
        <title>Thousands of microbial genomes shed light on interconnected biogeochemical processes in an aquifer system.</title>
        <authorList>
            <person name="Anantharaman K."/>
            <person name="Brown C.T."/>
            <person name="Hug L.A."/>
            <person name="Sharon I."/>
            <person name="Castelle C.J."/>
            <person name="Probst A.J."/>
            <person name="Thomas B.C."/>
            <person name="Singh A."/>
            <person name="Wilkins M.J."/>
            <person name="Karaoz U."/>
            <person name="Brodie E.L."/>
            <person name="Williams K.H."/>
            <person name="Hubbard S.S."/>
            <person name="Banfield J.F."/>
        </authorList>
    </citation>
    <scope>NUCLEOTIDE SEQUENCE [LARGE SCALE GENOMIC DNA]</scope>
</reference>
<name>A0A1F2WJ78_9ACTN</name>
<sequence>MNIAEFQRNMKDAYLEKDAKRGVMGTYAWLVEEVGELSRALRKGDDVALSEEFADVLAWLVSLANLCGIDVEQAMTKYRDGCPRCRQVPCTCSEKP</sequence>
<dbReference type="STRING" id="1797197.A2Y75_07100"/>